<name>A0A2K3L551_TRIPR</name>
<sequence>GYSFTPPSQEQVGNFHGWSVNIPGPVNRICGFELFGCCSFSTSSSMLSSPAHLRRSYEHSSLPRHLKIFFHLFSLKWAVADPQQRQVLVSFHQNNYRLFDIYDKSLKNFKYRFVIMKHVSKAAHGIVCHRSIEPDVQCNGSRYKRFWTREHYDNDRWAM</sequence>
<dbReference type="EMBL" id="ASHM01026357">
    <property type="protein sequence ID" value="PNX73664.1"/>
    <property type="molecule type" value="Genomic_DNA"/>
</dbReference>
<evidence type="ECO:0000313" key="1">
    <source>
        <dbReference type="EMBL" id="PNX73664.1"/>
    </source>
</evidence>
<evidence type="ECO:0000313" key="2">
    <source>
        <dbReference type="Proteomes" id="UP000236291"/>
    </source>
</evidence>
<feature type="non-terminal residue" evidence="1">
    <location>
        <position position="1"/>
    </location>
</feature>
<reference evidence="1 2" key="1">
    <citation type="journal article" date="2014" name="Am. J. Bot.">
        <title>Genome assembly and annotation for red clover (Trifolium pratense; Fabaceae).</title>
        <authorList>
            <person name="Istvanek J."/>
            <person name="Jaros M."/>
            <person name="Krenek A."/>
            <person name="Repkova J."/>
        </authorList>
    </citation>
    <scope>NUCLEOTIDE SEQUENCE [LARGE SCALE GENOMIC DNA]</scope>
    <source>
        <strain evidence="2">cv. Tatra</strain>
        <tissue evidence="1">Young leaves</tissue>
    </source>
</reference>
<comment type="caution">
    <text evidence="1">The sequence shown here is derived from an EMBL/GenBank/DDBJ whole genome shotgun (WGS) entry which is preliminary data.</text>
</comment>
<gene>
    <name evidence="1" type="ORF">L195_g029567</name>
</gene>
<proteinExistence type="predicted"/>
<organism evidence="1 2">
    <name type="scientific">Trifolium pratense</name>
    <name type="common">Red clover</name>
    <dbReference type="NCBI Taxonomy" id="57577"/>
    <lineage>
        <taxon>Eukaryota</taxon>
        <taxon>Viridiplantae</taxon>
        <taxon>Streptophyta</taxon>
        <taxon>Embryophyta</taxon>
        <taxon>Tracheophyta</taxon>
        <taxon>Spermatophyta</taxon>
        <taxon>Magnoliopsida</taxon>
        <taxon>eudicotyledons</taxon>
        <taxon>Gunneridae</taxon>
        <taxon>Pentapetalae</taxon>
        <taxon>rosids</taxon>
        <taxon>fabids</taxon>
        <taxon>Fabales</taxon>
        <taxon>Fabaceae</taxon>
        <taxon>Papilionoideae</taxon>
        <taxon>50 kb inversion clade</taxon>
        <taxon>NPAAA clade</taxon>
        <taxon>Hologalegina</taxon>
        <taxon>IRL clade</taxon>
        <taxon>Trifolieae</taxon>
        <taxon>Trifolium</taxon>
    </lineage>
</organism>
<dbReference type="Proteomes" id="UP000236291">
    <property type="component" value="Unassembled WGS sequence"/>
</dbReference>
<reference evidence="1 2" key="2">
    <citation type="journal article" date="2017" name="Front. Plant Sci.">
        <title>Gene Classification and Mining of Molecular Markers Useful in Red Clover (Trifolium pratense) Breeding.</title>
        <authorList>
            <person name="Istvanek J."/>
            <person name="Dluhosova J."/>
            <person name="Dluhos P."/>
            <person name="Patkova L."/>
            <person name="Nedelnik J."/>
            <person name="Repkova J."/>
        </authorList>
    </citation>
    <scope>NUCLEOTIDE SEQUENCE [LARGE SCALE GENOMIC DNA]</scope>
    <source>
        <strain evidence="2">cv. Tatra</strain>
        <tissue evidence="1">Young leaves</tissue>
    </source>
</reference>
<protein>
    <submittedName>
        <fullName evidence="1">Uncharacterized protein</fullName>
    </submittedName>
</protein>
<accession>A0A2K3L551</accession>
<dbReference type="AlphaFoldDB" id="A0A2K3L551"/>